<name>A0ABP0HUK4_9DINO</name>
<comment type="caution">
    <text evidence="1">The sequence shown here is derived from an EMBL/GenBank/DDBJ whole genome shotgun (WGS) entry which is preliminary data.</text>
</comment>
<evidence type="ECO:0000313" key="2">
    <source>
        <dbReference type="Proteomes" id="UP001642464"/>
    </source>
</evidence>
<proteinExistence type="predicted"/>
<dbReference type="EMBL" id="CAXAMM010001703">
    <property type="protein sequence ID" value="CAK8993099.1"/>
    <property type="molecule type" value="Genomic_DNA"/>
</dbReference>
<sequence length="103" mass="12141">MTTTEQERAVLLEQLQHRCRLHLLLCRLEAGFHAILLEQMAEVETKAEWDALRCFTEQMGINVSQDRFAYQLQAQLVQPRTMSAQEWHFGERRRKDAIPFPLS</sequence>
<gene>
    <name evidence="1" type="ORF">SCF082_LOCUS3358</name>
</gene>
<organism evidence="1 2">
    <name type="scientific">Durusdinium trenchii</name>
    <dbReference type="NCBI Taxonomy" id="1381693"/>
    <lineage>
        <taxon>Eukaryota</taxon>
        <taxon>Sar</taxon>
        <taxon>Alveolata</taxon>
        <taxon>Dinophyceae</taxon>
        <taxon>Suessiales</taxon>
        <taxon>Symbiodiniaceae</taxon>
        <taxon>Durusdinium</taxon>
    </lineage>
</organism>
<evidence type="ECO:0000313" key="1">
    <source>
        <dbReference type="EMBL" id="CAK8993099.1"/>
    </source>
</evidence>
<protein>
    <submittedName>
        <fullName evidence="1">Uncharacterized protein</fullName>
    </submittedName>
</protein>
<dbReference type="Proteomes" id="UP001642464">
    <property type="component" value="Unassembled WGS sequence"/>
</dbReference>
<accession>A0ABP0HUK4</accession>
<reference evidence="1 2" key="1">
    <citation type="submission" date="2024-02" db="EMBL/GenBank/DDBJ databases">
        <authorList>
            <person name="Chen Y."/>
            <person name="Shah S."/>
            <person name="Dougan E. K."/>
            <person name="Thang M."/>
            <person name="Chan C."/>
        </authorList>
    </citation>
    <scope>NUCLEOTIDE SEQUENCE [LARGE SCALE GENOMIC DNA]</scope>
</reference>
<keyword evidence="2" id="KW-1185">Reference proteome</keyword>